<evidence type="ECO:0000313" key="2">
    <source>
        <dbReference type="EMBL" id="GAA2058254.1"/>
    </source>
</evidence>
<sequence>MAVLPLLWSLSLYHLGRWRTAPRRSRVLTAGWTCLALGATLGTPAVRRVVDALIGVNSVTALLVHLLGLTGTAALVEFVREMTGRARGRLSRRNLAALAAGAIVLTTAFALMPRPHGDIDLLTYSRSSWAGYTYWAVLSGYTAYGLLTIARICWIDGRHASPGPARTSLRLMRIATLLGAAYLLHRFGYVTARFAQWPLPDARLITGATQVLLAIMVLLFALAVIWPAHAEHRLKRAAARQADRIAPLWRLL</sequence>
<dbReference type="InterPro" id="IPR050039">
    <property type="entry name" value="MAB_1171c-like"/>
</dbReference>
<proteinExistence type="predicted"/>
<keyword evidence="1" id="KW-0812">Transmembrane</keyword>
<feature type="transmembrane region" description="Helical" evidence="1">
    <location>
        <begin position="52"/>
        <end position="75"/>
    </location>
</feature>
<gene>
    <name evidence="2" type="ORF">GCM10009757_37910</name>
</gene>
<keyword evidence="1" id="KW-0472">Membrane</keyword>
<dbReference type="NCBIfam" id="NF042915">
    <property type="entry name" value="MAB_1171c_fam"/>
    <property type="match status" value="1"/>
</dbReference>
<protein>
    <submittedName>
        <fullName evidence="2">Uncharacterized protein</fullName>
    </submittedName>
</protein>
<name>A0ABN2VBI7_9ACTN</name>
<organism evidence="2 3">
    <name type="scientific">Streptomyces cheonanensis</name>
    <dbReference type="NCBI Taxonomy" id="312720"/>
    <lineage>
        <taxon>Bacteria</taxon>
        <taxon>Bacillati</taxon>
        <taxon>Actinomycetota</taxon>
        <taxon>Actinomycetes</taxon>
        <taxon>Kitasatosporales</taxon>
        <taxon>Streptomycetaceae</taxon>
        <taxon>Streptomyces</taxon>
    </lineage>
</organism>
<dbReference type="EMBL" id="BAAANQ010000007">
    <property type="protein sequence ID" value="GAA2058254.1"/>
    <property type="molecule type" value="Genomic_DNA"/>
</dbReference>
<evidence type="ECO:0000256" key="1">
    <source>
        <dbReference type="SAM" id="Phobius"/>
    </source>
</evidence>
<feature type="transmembrane region" description="Helical" evidence="1">
    <location>
        <begin position="174"/>
        <end position="192"/>
    </location>
</feature>
<feature type="transmembrane region" description="Helical" evidence="1">
    <location>
        <begin position="95"/>
        <end position="112"/>
    </location>
</feature>
<reference evidence="2 3" key="1">
    <citation type="journal article" date="2019" name="Int. J. Syst. Evol. Microbiol.">
        <title>The Global Catalogue of Microorganisms (GCM) 10K type strain sequencing project: providing services to taxonomists for standard genome sequencing and annotation.</title>
        <authorList>
            <consortium name="The Broad Institute Genomics Platform"/>
            <consortium name="The Broad Institute Genome Sequencing Center for Infectious Disease"/>
            <person name="Wu L."/>
            <person name="Ma J."/>
        </authorList>
    </citation>
    <scope>NUCLEOTIDE SEQUENCE [LARGE SCALE GENOMIC DNA]</scope>
    <source>
        <strain evidence="2 3">JCM 14549</strain>
    </source>
</reference>
<dbReference type="Proteomes" id="UP001403094">
    <property type="component" value="Unassembled WGS sequence"/>
</dbReference>
<keyword evidence="1" id="KW-1133">Transmembrane helix</keyword>
<feature type="transmembrane region" description="Helical" evidence="1">
    <location>
        <begin position="132"/>
        <end position="154"/>
    </location>
</feature>
<accession>A0ABN2VBI7</accession>
<keyword evidence="3" id="KW-1185">Reference proteome</keyword>
<evidence type="ECO:0000313" key="3">
    <source>
        <dbReference type="Proteomes" id="UP001403094"/>
    </source>
</evidence>
<comment type="caution">
    <text evidence="2">The sequence shown here is derived from an EMBL/GenBank/DDBJ whole genome shotgun (WGS) entry which is preliminary data.</text>
</comment>
<feature type="transmembrane region" description="Helical" evidence="1">
    <location>
        <begin position="204"/>
        <end position="226"/>
    </location>
</feature>